<evidence type="ECO:0000313" key="2">
    <source>
        <dbReference type="Proteomes" id="UP000823749"/>
    </source>
</evidence>
<gene>
    <name evidence="1" type="ORF">RHGRI_033516</name>
</gene>
<sequence length="75" mass="8766">MYYVMLAKQASNYGCMEFDKIGIIHFFEKLWEKRDHPLFGEFKGGCSDTYGKLYDFIFSFLAPSLNGGETNRMFL</sequence>
<dbReference type="AlphaFoldDB" id="A0AAV6HX31"/>
<accession>A0AAV6HX31</accession>
<name>A0AAV6HX31_9ERIC</name>
<protein>
    <submittedName>
        <fullName evidence="1">Uncharacterized protein</fullName>
    </submittedName>
</protein>
<organism evidence="1 2">
    <name type="scientific">Rhododendron griersonianum</name>
    <dbReference type="NCBI Taxonomy" id="479676"/>
    <lineage>
        <taxon>Eukaryota</taxon>
        <taxon>Viridiplantae</taxon>
        <taxon>Streptophyta</taxon>
        <taxon>Embryophyta</taxon>
        <taxon>Tracheophyta</taxon>
        <taxon>Spermatophyta</taxon>
        <taxon>Magnoliopsida</taxon>
        <taxon>eudicotyledons</taxon>
        <taxon>Gunneridae</taxon>
        <taxon>Pentapetalae</taxon>
        <taxon>asterids</taxon>
        <taxon>Ericales</taxon>
        <taxon>Ericaceae</taxon>
        <taxon>Ericoideae</taxon>
        <taxon>Rhodoreae</taxon>
        <taxon>Rhododendron</taxon>
    </lineage>
</organism>
<keyword evidence="2" id="KW-1185">Reference proteome</keyword>
<dbReference type="EMBL" id="JACTNZ010000012">
    <property type="protein sequence ID" value="KAG5520992.1"/>
    <property type="molecule type" value="Genomic_DNA"/>
</dbReference>
<proteinExistence type="predicted"/>
<dbReference type="Proteomes" id="UP000823749">
    <property type="component" value="Chromosome 12"/>
</dbReference>
<evidence type="ECO:0000313" key="1">
    <source>
        <dbReference type="EMBL" id="KAG5520992.1"/>
    </source>
</evidence>
<reference evidence="1" key="1">
    <citation type="submission" date="2020-08" db="EMBL/GenBank/DDBJ databases">
        <title>Plant Genome Project.</title>
        <authorList>
            <person name="Zhang R.-G."/>
        </authorList>
    </citation>
    <scope>NUCLEOTIDE SEQUENCE</scope>
    <source>
        <strain evidence="1">WSP0</strain>
        <tissue evidence="1">Leaf</tissue>
    </source>
</reference>
<comment type="caution">
    <text evidence="1">The sequence shown here is derived from an EMBL/GenBank/DDBJ whole genome shotgun (WGS) entry which is preliminary data.</text>
</comment>